<evidence type="ECO:0000256" key="2">
    <source>
        <dbReference type="ARBA" id="ARBA00022801"/>
    </source>
</evidence>
<dbReference type="SUPFAM" id="SSF53474">
    <property type="entry name" value="alpha/beta-Hydrolases"/>
    <property type="match status" value="1"/>
</dbReference>
<reference evidence="4 5" key="1">
    <citation type="journal article" date="2024" name="Chem. Sci.">
        <title>Discovery of megapolipeptins by genome mining of a Burkholderiales bacteria collection.</title>
        <authorList>
            <person name="Paulo B.S."/>
            <person name="Recchia M.J.J."/>
            <person name="Lee S."/>
            <person name="Fergusson C.H."/>
            <person name="Romanowski S.B."/>
            <person name="Hernandez A."/>
            <person name="Krull N."/>
            <person name="Liu D.Y."/>
            <person name="Cavanagh H."/>
            <person name="Bos A."/>
            <person name="Gray C.A."/>
            <person name="Murphy B.T."/>
            <person name="Linington R.G."/>
            <person name="Eustaquio A.S."/>
        </authorList>
    </citation>
    <scope>NUCLEOTIDE SEQUENCE [LARGE SCALE GENOMIC DNA]</scope>
    <source>
        <strain evidence="4 5">RL21-008-BIB-B</strain>
    </source>
</reference>
<dbReference type="PANTHER" id="PTHR43037:SF1">
    <property type="entry name" value="BLL1128 PROTEIN"/>
    <property type="match status" value="1"/>
</dbReference>
<keyword evidence="1" id="KW-0732">Signal</keyword>
<comment type="caution">
    <text evidence="4">The sequence shown here is derived from an EMBL/GenBank/DDBJ whole genome shotgun (WGS) entry which is preliminary data.</text>
</comment>
<dbReference type="NCBIfam" id="TIGR01840">
    <property type="entry name" value="esterase_phb"/>
    <property type="match status" value="1"/>
</dbReference>
<dbReference type="Proteomes" id="UP001629214">
    <property type="component" value="Unassembled WGS sequence"/>
</dbReference>
<evidence type="ECO:0000313" key="5">
    <source>
        <dbReference type="Proteomes" id="UP001629214"/>
    </source>
</evidence>
<dbReference type="Pfam" id="PF10503">
    <property type="entry name" value="Esterase_PHB"/>
    <property type="match status" value="1"/>
</dbReference>
<organism evidence="4 5">
    <name type="scientific">Herbaspirillum rhizosphaerae</name>
    <dbReference type="NCBI Taxonomy" id="346179"/>
    <lineage>
        <taxon>Bacteria</taxon>
        <taxon>Pseudomonadati</taxon>
        <taxon>Pseudomonadota</taxon>
        <taxon>Betaproteobacteria</taxon>
        <taxon>Burkholderiales</taxon>
        <taxon>Oxalobacteraceae</taxon>
        <taxon>Herbaspirillum</taxon>
    </lineage>
</organism>
<dbReference type="InterPro" id="IPR029058">
    <property type="entry name" value="AB_hydrolase_fold"/>
</dbReference>
<proteinExistence type="predicted"/>
<dbReference type="Gene3D" id="3.40.50.1820">
    <property type="entry name" value="alpha/beta hydrolase"/>
    <property type="match status" value="1"/>
</dbReference>
<keyword evidence="5" id="KW-1185">Reference proteome</keyword>
<protein>
    <submittedName>
        <fullName evidence="4">PHB depolymerase family esterase</fullName>
    </submittedName>
</protein>
<dbReference type="EMBL" id="JAQQFR010000002">
    <property type="protein sequence ID" value="MFL9877676.1"/>
    <property type="molecule type" value="Genomic_DNA"/>
</dbReference>
<keyword evidence="2" id="KW-0378">Hydrolase</keyword>
<sequence>MLKMLNRMWLSSIRKAGKAQQSRTTKMLKAMLAKPKPKPGKLSKSISPLKATSVKSSTSARKPTTMTAKTSALAGTWNSAHCTTDSIPAQRMRYWLFMPPVESAPASGRPLIVMLHGCEQSAADFAEGTRMNQLAGDKGYVVLYPQQSLREHPNRCWKWYDPATQRGGGDIALIARMIRNVSEEHNIDPQRIYACGISAGAAMAQILALTHPELIAAVGMHSGPAFGTSRSAMGAYGVMQHGSANPLTPIVKVLAKEPGFPSMPAILITGDDDKIVRSINQIQLVRQFTALNHAANLTPLPLVVREFGRVSKRHPRKNSIQIRDFSAGKSILIRSIHIERLGHAWSGGDDKLPFHAKGPDAGKLMLAFFAKHRRKV</sequence>
<dbReference type="RefSeq" id="WP_408166072.1">
    <property type="nucleotide sequence ID" value="NZ_JAQQFR010000002.1"/>
</dbReference>
<dbReference type="PANTHER" id="PTHR43037">
    <property type="entry name" value="UNNAMED PRODUCT-RELATED"/>
    <property type="match status" value="1"/>
</dbReference>
<feature type="region of interest" description="Disordered" evidence="3">
    <location>
        <begin position="32"/>
        <end position="67"/>
    </location>
</feature>
<feature type="compositionally biased region" description="Polar residues" evidence="3">
    <location>
        <begin position="53"/>
        <end position="67"/>
    </location>
</feature>
<accession>A0ABW8Z3S0</accession>
<name>A0ABW8Z3S0_9BURK</name>
<dbReference type="InterPro" id="IPR010126">
    <property type="entry name" value="Esterase_phb"/>
</dbReference>
<evidence type="ECO:0000256" key="3">
    <source>
        <dbReference type="SAM" id="MobiDB-lite"/>
    </source>
</evidence>
<evidence type="ECO:0000256" key="1">
    <source>
        <dbReference type="ARBA" id="ARBA00022729"/>
    </source>
</evidence>
<evidence type="ECO:0000313" key="4">
    <source>
        <dbReference type="EMBL" id="MFL9877676.1"/>
    </source>
</evidence>
<dbReference type="InterPro" id="IPR050955">
    <property type="entry name" value="Plant_Biomass_Hydrol_Est"/>
</dbReference>
<gene>
    <name evidence="4" type="ORF">PQR63_04765</name>
</gene>